<dbReference type="InterPro" id="IPR020846">
    <property type="entry name" value="MFS_dom"/>
</dbReference>
<name>A0A9W9W8R4_9EURO</name>
<feature type="transmembrane region" description="Helical" evidence="6">
    <location>
        <begin position="435"/>
        <end position="459"/>
    </location>
</feature>
<feature type="transmembrane region" description="Helical" evidence="6">
    <location>
        <begin position="479"/>
        <end position="496"/>
    </location>
</feature>
<feature type="transmembrane region" description="Helical" evidence="6">
    <location>
        <begin position="254"/>
        <end position="271"/>
    </location>
</feature>
<accession>A0A9W9W8R4</accession>
<feature type="transmembrane region" description="Helical" evidence="6">
    <location>
        <begin position="365"/>
        <end position="389"/>
    </location>
</feature>
<feature type="transmembrane region" description="Helical" evidence="6">
    <location>
        <begin position="502"/>
        <end position="525"/>
    </location>
</feature>
<dbReference type="GO" id="GO:0022857">
    <property type="term" value="F:transmembrane transporter activity"/>
    <property type="evidence" value="ECO:0007669"/>
    <property type="project" value="InterPro"/>
</dbReference>
<dbReference type="PROSITE" id="PS50850">
    <property type="entry name" value="MFS"/>
    <property type="match status" value="1"/>
</dbReference>
<evidence type="ECO:0000256" key="4">
    <source>
        <dbReference type="ARBA" id="ARBA00023136"/>
    </source>
</evidence>
<dbReference type="GO" id="GO:0005886">
    <property type="term" value="C:plasma membrane"/>
    <property type="evidence" value="ECO:0007669"/>
    <property type="project" value="TreeGrafter"/>
</dbReference>
<keyword evidence="9" id="KW-1185">Reference proteome</keyword>
<feature type="compositionally biased region" description="Basic and acidic residues" evidence="5">
    <location>
        <begin position="46"/>
        <end position="61"/>
    </location>
</feature>
<dbReference type="PANTHER" id="PTHR23502:SF47">
    <property type="entry name" value="MAJOR FACILITATOR SUPERFAMILY (MFS) PROFILE DOMAIN-CONTAINING PROTEIN-RELATED"/>
    <property type="match status" value="1"/>
</dbReference>
<evidence type="ECO:0000259" key="7">
    <source>
        <dbReference type="PROSITE" id="PS50850"/>
    </source>
</evidence>
<keyword evidence="4 6" id="KW-0472">Membrane</keyword>
<feature type="domain" description="Major facilitator superfamily (MFS) profile" evidence="7">
    <location>
        <begin position="72"/>
        <end position="527"/>
    </location>
</feature>
<dbReference type="PANTHER" id="PTHR23502">
    <property type="entry name" value="MAJOR FACILITATOR SUPERFAMILY"/>
    <property type="match status" value="1"/>
</dbReference>
<feature type="transmembrane region" description="Helical" evidence="6">
    <location>
        <begin position="217"/>
        <end position="234"/>
    </location>
</feature>
<evidence type="ECO:0000256" key="6">
    <source>
        <dbReference type="SAM" id="Phobius"/>
    </source>
</evidence>
<dbReference type="Gene3D" id="1.20.1250.20">
    <property type="entry name" value="MFS general substrate transporter like domains"/>
    <property type="match status" value="1"/>
</dbReference>
<dbReference type="OrthoDB" id="3936150at2759"/>
<feature type="transmembrane region" description="Helical" evidence="6">
    <location>
        <begin position="410"/>
        <end position="429"/>
    </location>
</feature>
<gene>
    <name evidence="8" type="ORF">N7509_002398</name>
</gene>
<feature type="transmembrane region" description="Helical" evidence="6">
    <location>
        <begin position="190"/>
        <end position="210"/>
    </location>
</feature>
<organism evidence="8 9">
    <name type="scientific">Penicillium cosmopolitanum</name>
    <dbReference type="NCBI Taxonomy" id="1131564"/>
    <lineage>
        <taxon>Eukaryota</taxon>
        <taxon>Fungi</taxon>
        <taxon>Dikarya</taxon>
        <taxon>Ascomycota</taxon>
        <taxon>Pezizomycotina</taxon>
        <taxon>Eurotiomycetes</taxon>
        <taxon>Eurotiomycetidae</taxon>
        <taxon>Eurotiales</taxon>
        <taxon>Aspergillaceae</taxon>
        <taxon>Penicillium</taxon>
    </lineage>
</organism>
<evidence type="ECO:0000313" key="9">
    <source>
        <dbReference type="Proteomes" id="UP001147747"/>
    </source>
</evidence>
<dbReference type="EMBL" id="JAPZBU010000004">
    <property type="protein sequence ID" value="KAJ5408515.1"/>
    <property type="molecule type" value="Genomic_DNA"/>
</dbReference>
<dbReference type="InterPro" id="IPR011701">
    <property type="entry name" value="MFS"/>
</dbReference>
<feature type="compositionally biased region" description="Polar residues" evidence="5">
    <location>
        <begin position="64"/>
        <end position="80"/>
    </location>
</feature>
<reference evidence="8" key="2">
    <citation type="journal article" date="2023" name="IMA Fungus">
        <title>Comparative genomic study of the Penicillium genus elucidates a diverse pangenome and 15 lateral gene transfer events.</title>
        <authorList>
            <person name="Petersen C."/>
            <person name="Sorensen T."/>
            <person name="Nielsen M.R."/>
            <person name="Sondergaard T.E."/>
            <person name="Sorensen J.L."/>
            <person name="Fitzpatrick D.A."/>
            <person name="Frisvad J.C."/>
            <person name="Nielsen K.L."/>
        </authorList>
    </citation>
    <scope>NUCLEOTIDE SEQUENCE</scope>
    <source>
        <strain evidence="8">IBT 29677</strain>
    </source>
</reference>
<dbReference type="Pfam" id="PF07690">
    <property type="entry name" value="MFS_1"/>
    <property type="match status" value="1"/>
</dbReference>
<dbReference type="Proteomes" id="UP001147747">
    <property type="component" value="Unassembled WGS sequence"/>
</dbReference>
<keyword evidence="2 6" id="KW-0812">Transmembrane</keyword>
<evidence type="ECO:0000256" key="5">
    <source>
        <dbReference type="SAM" id="MobiDB-lite"/>
    </source>
</evidence>
<proteinExistence type="predicted"/>
<sequence length="541" mass="61277">MQSFLEQRRIYKQLEKQIVIKHDQPEDVRTHERRYWYQALEPRHTTREHLEREGDVERADYDPSVQTDPYTINTRDTLGGNTDMMVTGIERERPSRTSSTDGESEMEKKKIILVTALTSTRKLFNTSFELETVPTSVFLIGLGMGSMLTAPLSELAGRSPLYVICLPCFMLFDMEAGLSQNVGQRIVCRGLAGLFGSAPLVCAAAALVDLWSIIERVYAFPYFVIITFLGPTFGPLPGGYINQTLFLSWQWVDWVTVIVCGFLLLLVVLFLQETYSPIRLNWKAKQLRRLTGDDRYRAPMEFNRVYFPRRIALALGRPFVFYVGELIITIFSCYLGVIFVILYTFSAGYVSIFEKVYHIDQGRTGLCFLGILVGVLASALPVPLSMKYTRRDIYHARDRGLARPEPESNLYMAMFGAPAISIGLFWMGWTAYPHISMWSLIISSVVFGFGVVCVFVSAYQYVAAAYEYHPGSALASLQMFRLTAAGVMAVIADLMYNKLGPHWTLTVLGGIATVFLPVPYLLYIWGRKVRTWSRYAPTGET</sequence>
<feature type="transmembrane region" description="Helical" evidence="6">
    <location>
        <begin position="319"/>
        <end position="345"/>
    </location>
</feature>
<dbReference type="AlphaFoldDB" id="A0A9W9W8R4"/>
<evidence type="ECO:0000256" key="2">
    <source>
        <dbReference type="ARBA" id="ARBA00022692"/>
    </source>
</evidence>
<dbReference type="GeneID" id="81366015"/>
<comment type="subcellular location">
    <subcellularLocation>
        <location evidence="1">Membrane</location>
        <topology evidence="1">Multi-pass membrane protein</topology>
    </subcellularLocation>
</comment>
<evidence type="ECO:0000313" key="8">
    <source>
        <dbReference type="EMBL" id="KAJ5408515.1"/>
    </source>
</evidence>
<protein>
    <recommendedName>
        <fullName evidence="7">Major facilitator superfamily (MFS) profile domain-containing protein</fullName>
    </recommendedName>
</protein>
<dbReference type="InterPro" id="IPR036259">
    <property type="entry name" value="MFS_trans_sf"/>
</dbReference>
<evidence type="ECO:0000256" key="1">
    <source>
        <dbReference type="ARBA" id="ARBA00004141"/>
    </source>
</evidence>
<dbReference type="SUPFAM" id="SSF103473">
    <property type="entry name" value="MFS general substrate transporter"/>
    <property type="match status" value="1"/>
</dbReference>
<dbReference type="RefSeq" id="XP_056492830.1">
    <property type="nucleotide sequence ID" value="XM_056627035.1"/>
</dbReference>
<feature type="region of interest" description="Disordered" evidence="5">
    <location>
        <begin position="46"/>
        <end position="82"/>
    </location>
</feature>
<keyword evidence="3 6" id="KW-1133">Transmembrane helix</keyword>
<comment type="caution">
    <text evidence="8">The sequence shown here is derived from an EMBL/GenBank/DDBJ whole genome shotgun (WGS) entry which is preliminary data.</text>
</comment>
<evidence type="ECO:0000256" key="3">
    <source>
        <dbReference type="ARBA" id="ARBA00022989"/>
    </source>
</evidence>
<reference evidence="8" key="1">
    <citation type="submission" date="2022-12" db="EMBL/GenBank/DDBJ databases">
        <authorList>
            <person name="Petersen C."/>
        </authorList>
    </citation>
    <scope>NUCLEOTIDE SEQUENCE</scope>
    <source>
        <strain evidence="8">IBT 29677</strain>
    </source>
</reference>